<dbReference type="AlphaFoldDB" id="A0ABD7PJF9"/>
<dbReference type="EC" id="2.7.13.3" evidence="2"/>
<dbReference type="SUPFAM" id="SSF55874">
    <property type="entry name" value="ATPase domain of HSP90 chaperone/DNA topoisomerase II/histidine kinase"/>
    <property type="match status" value="1"/>
</dbReference>
<evidence type="ECO:0000313" key="10">
    <source>
        <dbReference type="EMBL" id="TAW24987.1"/>
    </source>
</evidence>
<keyword evidence="7" id="KW-0067">ATP-binding</keyword>
<keyword evidence="3" id="KW-0597">Phosphoprotein</keyword>
<keyword evidence="6" id="KW-0418">Kinase</keyword>
<geneLocation type="plasmid" evidence="10">
    <name>pSM151B_Rh01</name>
</geneLocation>
<keyword evidence="10" id="KW-0614">Plasmid</keyword>
<dbReference type="PANTHER" id="PTHR41523:SF8">
    <property type="entry name" value="ETHYLENE RESPONSE SENSOR PROTEIN"/>
    <property type="match status" value="1"/>
</dbReference>
<comment type="caution">
    <text evidence="10">The sequence shown here is derived from an EMBL/GenBank/DDBJ whole genome shotgun (WGS) entry which is preliminary data.</text>
</comment>
<dbReference type="GeneID" id="303217716"/>
<gene>
    <name evidence="10" type="ORF">ELI19_26125</name>
</gene>
<dbReference type="PANTHER" id="PTHR41523">
    <property type="entry name" value="TWO-COMPONENT SYSTEM SENSOR PROTEIN"/>
    <property type="match status" value="1"/>
</dbReference>
<dbReference type="InterPro" id="IPR036890">
    <property type="entry name" value="HATPase_C_sf"/>
</dbReference>
<dbReference type="GO" id="GO:0005524">
    <property type="term" value="F:ATP binding"/>
    <property type="evidence" value="ECO:0007669"/>
    <property type="project" value="UniProtKB-KW"/>
</dbReference>
<evidence type="ECO:0000256" key="6">
    <source>
        <dbReference type="ARBA" id="ARBA00022777"/>
    </source>
</evidence>
<dbReference type="RefSeq" id="WP_130708030.1">
    <property type="nucleotide sequence ID" value="NZ_SINY01000007.1"/>
</dbReference>
<dbReference type="EMBL" id="SIPS01000002">
    <property type="protein sequence ID" value="TAW24987.1"/>
    <property type="molecule type" value="Genomic_DNA"/>
</dbReference>
<evidence type="ECO:0000313" key="11">
    <source>
        <dbReference type="Proteomes" id="UP000292036"/>
    </source>
</evidence>
<sequence>MLYFKTIVLTLPLSYWPRLPTGNCMTYINVPSVSSDLLVAERDILTRVAAGGSLGDVLRDIILMVEKPSNGEMLASILFTSEDGKHLLEGAAPSLPPAYNAAIHGIPVGQGIGSCGTAAFTASPVIVSDIANDPLWADFRDLAIGHGLRACWSMPILAADGRVLGTFANYYREPKEPTERDLEVIGMVTRTTAIAIEKHRNELARERAEEQRLLLLRELNHRVKNVFALVDSMLNMSARSARTPEEFSEAVRGRFRALSRAHELIQPGLSLTEIADPTDVPLCQVIEDILAPYVQDDGGRIVVAGPEDVQISPRAVTGIALILHELATNAAKYGALSRPEGRLLVSWCISNVLELQWSEEGGPEVNVPSGMGFGSRLTKRTVEGQFYGTIDYDWRPDGLCVVIRLPADRIR</sequence>
<evidence type="ECO:0000256" key="4">
    <source>
        <dbReference type="ARBA" id="ARBA00022679"/>
    </source>
</evidence>
<evidence type="ECO:0000256" key="5">
    <source>
        <dbReference type="ARBA" id="ARBA00022741"/>
    </source>
</evidence>
<dbReference type="Proteomes" id="UP000292036">
    <property type="component" value="Unassembled WGS sequence"/>
</dbReference>
<proteinExistence type="predicted"/>
<reference evidence="10 11" key="1">
    <citation type="submission" date="2019-02" db="EMBL/GenBank/DDBJ databases">
        <title>The genomic architecture of introgression among sibling species of bacteria.</title>
        <authorList>
            <person name="Cavassim M.I.A."/>
            <person name="Moeskjaer S."/>
            <person name="Moslemi C."/>
            <person name="Fields B."/>
            <person name="Bachmann A."/>
            <person name="Vilhjalmsson B."/>
            <person name="Schierup M.H."/>
            <person name="Young J.P.W."/>
            <person name="Andersen S.U."/>
        </authorList>
    </citation>
    <scope>NUCLEOTIDE SEQUENCE [LARGE SCALE GENOMIC DNA]</scope>
    <source>
        <strain evidence="10 11">SM151B</strain>
        <plasmid evidence="10">pSM151B_Rh01</plasmid>
    </source>
</reference>
<dbReference type="InterPro" id="IPR029016">
    <property type="entry name" value="GAF-like_dom_sf"/>
</dbReference>
<dbReference type="Pfam" id="PF13185">
    <property type="entry name" value="GAF_2"/>
    <property type="match status" value="1"/>
</dbReference>
<evidence type="ECO:0000256" key="1">
    <source>
        <dbReference type="ARBA" id="ARBA00000085"/>
    </source>
</evidence>
<dbReference type="Gene3D" id="3.30.450.40">
    <property type="match status" value="1"/>
</dbReference>
<keyword evidence="5" id="KW-0547">Nucleotide-binding</keyword>
<comment type="catalytic activity">
    <reaction evidence="1">
        <text>ATP + protein L-histidine = ADP + protein N-phospho-L-histidine.</text>
        <dbReference type="EC" id="2.7.13.3"/>
    </reaction>
</comment>
<evidence type="ECO:0000256" key="2">
    <source>
        <dbReference type="ARBA" id="ARBA00012438"/>
    </source>
</evidence>
<protein>
    <recommendedName>
        <fullName evidence="2">histidine kinase</fullName>
        <ecNumber evidence="2">2.7.13.3</ecNumber>
    </recommendedName>
</protein>
<accession>A0ABD7PJF9</accession>
<feature type="domain" description="GAF" evidence="8">
    <location>
        <begin position="53"/>
        <end position="206"/>
    </location>
</feature>
<dbReference type="SUPFAM" id="SSF55781">
    <property type="entry name" value="GAF domain-like"/>
    <property type="match status" value="1"/>
</dbReference>
<evidence type="ECO:0000259" key="8">
    <source>
        <dbReference type="SMART" id="SM00065"/>
    </source>
</evidence>
<dbReference type="Gene3D" id="3.30.565.10">
    <property type="entry name" value="Histidine kinase-like ATPase, C-terminal domain"/>
    <property type="match status" value="1"/>
</dbReference>
<evidence type="ECO:0000256" key="3">
    <source>
        <dbReference type="ARBA" id="ARBA00022553"/>
    </source>
</evidence>
<organism evidence="10 11">
    <name type="scientific">Rhizobium leguminosarum</name>
    <dbReference type="NCBI Taxonomy" id="384"/>
    <lineage>
        <taxon>Bacteria</taxon>
        <taxon>Pseudomonadati</taxon>
        <taxon>Pseudomonadota</taxon>
        <taxon>Alphaproteobacteria</taxon>
        <taxon>Hyphomicrobiales</taxon>
        <taxon>Rhizobiaceae</taxon>
        <taxon>Rhizobium/Agrobacterium group</taxon>
        <taxon>Rhizobium</taxon>
    </lineage>
</organism>
<evidence type="ECO:0000256" key="7">
    <source>
        <dbReference type="ARBA" id="ARBA00022840"/>
    </source>
</evidence>
<feature type="domain" description="Signal transduction histidine kinase HWE region" evidence="9">
    <location>
        <begin position="218"/>
        <end position="307"/>
    </location>
</feature>
<dbReference type="InterPro" id="IPR003018">
    <property type="entry name" value="GAF"/>
</dbReference>
<name>A0ABD7PJF9_RHILE</name>
<dbReference type="Pfam" id="PF07536">
    <property type="entry name" value="HWE_HK"/>
    <property type="match status" value="1"/>
</dbReference>
<dbReference type="SMART" id="SM00065">
    <property type="entry name" value="GAF"/>
    <property type="match status" value="1"/>
</dbReference>
<dbReference type="GO" id="GO:0004673">
    <property type="term" value="F:protein histidine kinase activity"/>
    <property type="evidence" value="ECO:0007669"/>
    <property type="project" value="UniProtKB-EC"/>
</dbReference>
<dbReference type="InterPro" id="IPR011102">
    <property type="entry name" value="Sig_transdc_His_kinase_HWE"/>
</dbReference>
<dbReference type="SMART" id="SM00911">
    <property type="entry name" value="HWE_HK"/>
    <property type="match status" value="1"/>
</dbReference>
<evidence type="ECO:0000259" key="9">
    <source>
        <dbReference type="SMART" id="SM00911"/>
    </source>
</evidence>
<keyword evidence="4" id="KW-0808">Transferase</keyword>